<dbReference type="GO" id="GO:0004563">
    <property type="term" value="F:beta-N-acetylhexosaminidase activity"/>
    <property type="evidence" value="ECO:0007669"/>
    <property type="project" value="UniProtKB-EC"/>
</dbReference>
<protein>
    <recommendedName>
        <fullName evidence="7">Beta-hexosaminidase</fullName>
        <ecNumber evidence="7">3.2.1.52</ecNumber>
    </recommendedName>
</protein>
<evidence type="ECO:0000256" key="6">
    <source>
        <dbReference type="ARBA" id="ARBA00023295"/>
    </source>
</evidence>
<dbReference type="Pfam" id="PF00728">
    <property type="entry name" value="Glyco_hydro_20"/>
    <property type="match status" value="1"/>
</dbReference>
<feature type="active site" description="Proton donor" evidence="8">
    <location>
        <position position="328"/>
    </location>
</feature>
<evidence type="ECO:0000256" key="1">
    <source>
        <dbReference type="ARBA" id="ARBA00001231"/>
    </source>
</evidence>
<sequence>MACRFPLVIAAVSSAAYALWPIPVDLSTGNQALKLATNFEIDTSAISNASQDLLDAADRTKGFLQNDKLEILVVDRGASNAERLQNAPTISSLVLSFGTGHSGQIRSISEEATDDIDNRVEGYSLTVPENGSKATLTANSSLGLFRGLTTFSQLWYNLNDITYTIEAPISITDSPAYDPRISFPVKDILRTLDAMSWVHMTTFHWHAVDSQSFPLEIPEFPDLSAKGAYGSSMIYSTADVQNIVTYAAARGIDVLPEIDTPGHTTSIAQAFPEHVACALATPWANYANEPPAGQLRLASANTTEFTASLFSSASSLFPGKYFSSGGDEVNDECYAIDGPTQAELKASGKTLEQALDTFIQANHAALKSNGKTPVVWEEMVLNFNLTLSNDTIVMVWISSADAAAVADKGFRLVHAPSDYMYLDCGAGEWIGDTPNAVSWCDPFKSWQHTYTFDPTANLTDAQAKLVLGGEQLLWTEQSGPSNLDSIVWPRAASSAELFWSGPGRNISTALPRLHDIAFRMAQRGIGVIPLQPQWCALRPGVCDLTA</sequence>
<dbReference type="InterPro" id="IPR015883">
    <property type="entry name" value="Glyco_hydro_20_cat"/>
</dbReference>
<evidence type="ECO:0000256" key="4">
    <source>
        <dbReference type="ARBA" id="ARBA00022801"/>
    </source>
</evidence>
<reference evidence="12 13" key="1">
    <citation type="submission" date="2014-04" db="EMBL/GenBank/DDBJ databases">
        <title>Evolutionary Origins and Diversification of the Mycorrhizal Mutualists.</title>
        <authorList>
            <consortium name="DOE Joint Genome Institute"/>
            <consortium name="Mycorrhizal Genomics Consortium"/>
            <person name="Kohler A."/>
            <person name="Kuo A."/>
            <person name="Nagy L.G."/>
            <person name="Floudas D."/>
            <person name="Copeland A."/>
            <person name="Barry K.W."/>
            <person name="Cichocki N."/>
            <person name="Veneault-Fourrey C."/>
            <person name="LaButti K."/>
            <person name="Lindquist E.A."/>
            <person name="Lipzen A."/>
            <person name="Lundell T."/>
            <person name="Morin E."/>
            <person name="Murat C."/>
            <person name="Riley R."/>
            <person name="Ohm R."/>
            <person name="Sun H."/>
            <person name="Tunlid A."/>
            <person name="Henrissat B."/>
            <person name="Grigoriev I.V."/>
            <person name="Hibbett D.S."/>
            <person name="Martin F."/>
        </authorList>
    </citation>
    <scope>NUCLEOTIDE SEQUENCE [LARGE SCALE GENOMIC DNA]</scope>
    <source>
        <strain evidence="12 13">FD-317 M1</strain>
    </source>
</reference>
<dbReference type="FunFam" id="3.20.20.80:FF:000063">
    <property type="entry name" value="Beta-hexosaminidase"/>
    <property type="match status" value="1"/>
</dbReference>
<keyword evidence="4 7" id="KW-0378">Hydrolase</keyword>
<keyword evidence="5" id="KW-0325">Glycoprotein</keyword>
<evidence type="ECO:0000256" key="2">
    <source>
        <dbReference type="ARBA" id="ARBA00006285"/>
    </source>
</evidence>
<organism evidence="12 13">
    <name type="scientific">Collybiopsis luxurians FD-317 M1</name>
    <dbReference type="NCBI Taxonomy" id="944289"/>
    <lineage>
        <taxon>Eukaryota</taxon>
        <taxon>Fungi</taxon>
        <taxon>Dikarya</taxon>
        <taxon>Basidiomycota</taxon>
        <taxon>Agaricomycotina</taxon>
        <taxon>Agaricomycetes</taxon>
        <taxon>Agaricomycetidae</taxon>
        <taxon>Agaricales</taxon>
        <taxon>Marasmiineae</taxon>
        <taxon>Omphalotaceae</taxon>
        <taxon>Collybiopsis</taxon>
        <taxon>Collybiopsis luxurians</taxon>
    </lineage>
</organism>
<evidence type="ECO:0000256" key="5">
    <source>
        <dbReference type="ARBA" id="ARBA00023180"/>
    </source>
</evidence>
<dbReference type="GO" id="GO:0016020">
    <property type="term" value="C:membrane"/>
    <property type="evidence" value="ECO:0007669"/>
    <property type="project" value="TreeGrafter"/>
</dbReference>
<feature type="signal peptide" evidence="9">
    <location>
        <begin position="1"/>
        <end position="18"/>
    </location>
</feature>
<evidence type="ECO:0000256" key="3">
    <source>
        <dbReference type="ARBA" id="ARBA00022729"/>
    </source>
</evidence>
<dbReference type="InterPro" id="IPR029018">
    <property type="entry name" value="Hex-like_dom2"/>
</dbReference>
<comment type="catalytic activity">
    <reaction evidence="1 7">
        <text>Hydrolysis of terminal non-reducing N-acetyl-D-hexosamine residues in N-acetyl-beta-D-hexosaminides.</text>
        <dbReference type="EC" id="3.2.1.52"/>
    </reaction>
</comment>
<dbReference type="Gene3D" id="3.30.379.10">
    <property type="entry name" value="Chitobiase/beta-hexosaminidase domain 2-like"/>
    <property type="match status" value="1"/>
</dbReference>
<accession>A0A0D0BZP7</accession>
<name>A0A0D0BZP7_9AGAR</name>
<keyword evidence="6 7" id="KW-0326">Glycosidase</keyword>
<comment type="similarity">
    <text evidence="2 7">Belongs to the glycosyl hydrolase 20 family.</text>
</comment>
<evidence type="ECO:0000256" key="8">
    <source>
        <dbReference type="PIRSR" id="PIRSR001093-1"/>
    </source>
</evidence>
<dbReference type="Gene3D" id="3.20.20.80">
    <property type="entry name" value="Glycosidases"/>
    <property type="match status" value="1"/>
</dbReference>
<evidence type="ECO:0000313" key="13">
    <source>
        <dbReference type="Proteomes" id="UP000053593"/>
    </source>
</evidence>
<dbReference type="AlphaFoldDB" id="A0A0D0BZP7"/>
<dbReference type="InterPro" id="IPR017853">
    <property type="entry name" value="GH"/>
</dbReference>
<gene>
    <name evidence="12" type="ORF">GYMLUDRAFT_42984</name>
</gene>
<dbReference type="PIRSF" id="PIRSF001093">
    <property type="entry name" value="B-hxosamndse_ab_euk"/>
    <property type="match status" value="1"/>
</dbReference>
<proteinExistence type="inferred from homology"/>
<dbReference type="PANTHER" id="PTHR22600">
    <property type="entry name" value="BETA-HEXOSAMINIDASE"/>
    <property type="match status" value="1"/>
</dbReference>
<feature type="domain" description="Glycoside hydrolase family 20 catalytic" evidence="10">
    <location>
        <begin position="182"/>
        <end position="501"/>
    </location>
</feature>
<dbReference type="InterPro" id="IPR029019">
    <property type="entry name" value="HEX_eukaryotic_N"/>
</dbReference>
<dbReference type="PANTHER" id="PTHR22600:SF26">
    <property type="entry name" value="BETA-N-ACETYLHEXOSAMINIDASE"/>
    <property type="match status" value="1"/>
</dbReference>
<dbReference type="Proteomes" id="UP000053593">
    <property type="component" value="Unassembled WGS sequence"/>
</dbReference>
<evidence type="ECO:0000256" key="9">
    <source>
        <dbReference type="SAM" id="SignalP"/>
    </source>
</evidence>
<dbReference type="OrthoDB" id="428480at2759"/>
<dbReference type="GO" id="GO:0030203">
    <property type="term" value="P:glycosaminoglycan metabolic process"/>
    <property type="evidence" value="ECO:0007669"/>
    <property type="project" value="TreeGrafter"/>
</dbReference>
<keyword evidence="13" id="KW-1185">Reference proteome</keyword>
<evidence type="ECO:0000313" key="12">
    <source>
        <dbReference type="EMBL" id="KIK61401.1"/>
    </source>
</evidence>
<dbReference type="EC" id="3.2.1.52" evidence="7"/>
<dbReference type="PRINTS" id="PR00738">
    <property type="entry name" value="GLHYDRLASE20"/>
</dbReference>
<dbReference type="GO" id="GO:0005975">
    <property type="term" value="P:carbohydrate metabolic process"/>
    <property type="evidence" value="ECO:0007669"/>
    <property type="project" value="InterPro"/>
</dbReference>
<dbReference type="HOGENOM" id="CLU_007082_0_2_1"/>
<evidence type="ECO:0000259" key="10">
    <source>
        <dbReference type="Pfam" id="PF00728"/>
    </source>
</evidence>
<dbReference type="Pfam" id="PF14845">
    <property type="entry name" value="Glycohydro_20b2"/>
    <property type="match status" value="1"/>
</dbReference>
<dbReference type="EMBL" id="KN834771">
    <property type="protein sequence ID" value="KIK61401.1"/>
    <property type="molecule type" value="Genomic_DNA"/>
</dbReference>
<evidence type="ECO:0000256" key="7">
    <source>
        <dbReference type="PIRNR" id="PIRNR001093"/>
    </source>
</evidence>
<dbReference type="SUPFAM" id="SSF51445">
    <property type="entry name" value="(Trans)glycosidases"/>
    <property type="match status" value="1"/>
</dbReference>
<feature type="chain" id="PRO_5002207596" description="Beta-hexosaminidase" evidence="9">
    <location>
        <begin position="19"/>
        <end position="546"/>
    </location>
</feature>
<dbReference type="InterPro" id="IPR025705">
    <property type="entry name" value="Beta_hexosaminidase_sua/sub"/>
</dbReference>
<dbReference type="SUPFAM" id="SSF55545">
    <property type="entry name" value="beta-N-acetylhexosaminidase-like domain"/>
    <property type="match status" value="1"/>
</dbReference>
<evidence type="ECO:0000259" key="11">
    <source>
        <dbReference type="Pfam" id="PF14845"/>
    </source>
</evidence>
<keyword evidence="3 9" id="KW-0732">Signal</keyword>
<feature type="domain" description="Beta-hexosaminidase eukaryotic type N-terminal" evidence="11">
    <location>
        <begin position="19"/>
        <end position="154"/>
    </location>
</feature>